<evidence type="ECO:0000259" key="2">
    <source>
        <dbReference type="Pfam" id="PF10816"/>
    </source>
</evidence>
<dbReference type="OrthoDB" id="21395at2"/>
<dbReference type="InterPro" id="IPR021212">
    <property type="entry name" value="DUF2760"/>
</dbReference>
<dbReference type="RefSeq" id="WP_146406024.1">
    <property type="nucleotide sequence ID" value="NZ_SJPU01000001.1"/>
</dbReference>
<proteinExistence type="predicted"/>
<protein>
    <recommendedName>
        <fullName evidence="2">DUF2760 domain-containing protein</fullName>
    </recommendedName>
</protein>
<gene>
    <name evidence="3" type="ORF">Poly21_13000</name>
</gene>
<dbReference type="Proteomes" id="UP000319908">
    <property type="component" value="Unassembled WGS sequence"/>
</dbReference>
<sequence length="185" mass="19850">MRLGLALRAFWKALFDRAAAERVAIALDAPIDSRIEQKTSSPQREPSPTAAPQPPAAPAQNPAITLLATLQRDARLIDLIYENLDQYQDAQVGAAARPCLKQCRQSLDRILKIEKLVPANESESVEVPPNASVARFRWIGESSASAAATAKLVHPGWQAAAIQLPQWSGQAADAEIIAPAQVSAS</sequence>
<reference evidence="3 4" key="1">
    <citation type="journal article" date="2020" name="Antonie Van Leeuwenhoek">
        <title>Rhodopirellula heiligendammensis sp. nov., Rhodopirellula pilleata sp. nov., and Rhodopirellula solitaria sp. nov. isolated from natural or artificial marine surfaces in Northern Germany and California, USA, and emended description of the genus Rhodopirellula.</title>
        <authorList>
            <person name="Kallscheuer N."/>
            <person name="Wiegand S."/>
            <person name="Jogler M."/>
            <person name="Boedeker C."/>
            <person name="Peeters S.H."/>
            <person name="Rast P."/>
            <person name="Heuer A."/>
            <person name="Jetten M.S.M."/>
            <person name="Rohde M."/>
            <person name="Jogler C."/>
        </authorList>
    </citation>
    <scope>NUCLEOTIDE SEQUENCE [LARGE SCALE GENOMIC DNA]</scope>
    <source>
        <strain evidence="3 4">Poly21</strain>
    </source>
</reference>
<dbReference type="AlphaFoldDB" id="A0A5C6C8P7"/>
<dbReference type="Pfam" id="PF10816">
    <property type="entry name" value="DUF2760"/>
    <property type="match status" value="1"/>
</dbReference>
<organism evidence="3 4">
    <name type="scientific">Allorhodopirellula heiligendammensis</name>
    <dbReference type="NCBI Taxonomy" id="2714739"/>
    <lineage>
        <taxon>Bacteria</taxon>
        <taxon>Pseudomonadati</taxon>
        <taxon>Planctomycetota</taxon>
        <taxon>Planctomycetia</taxon>
        <taxon>Pirellulales</taxon>
        <taxon>Pirellulaceae</taxon>
        <taxon>Allorhodopirellula</taxon>
    </lineage>
</organism>
<evidence type="ECO:0000313" key="3">
    <source>
        <dbReference type="EMBL" id="TWU19129.1"/>
    </source>
</evidence>
<keyword evidence="4" id="KW-1185">Reference proteome</keyword>
<accession>A0A5C6C8P7</accession>
<feature type="region of interest" description="Disordered" evidence="1">
    <location>
        <begin position="36"/>
        <end position="59"/>
    </location>
</feature>
<evidence type="ECO:0000313" key="4">
    <source>
        <dbReference type="Proteomes" id="UP000319908"/>
    </source>
</evidence>
<comment type="caution">
    <text evidence="3">The sequence shown here is derived from an EMBL/GenBank/DDBJ whole genome shotgun (WGS) entry which is preliminary data.</text>
</comment>
<name>A0A5C6C8P7_9BACT</name>
<evidence type="ECO:0000256" key="1">
    <source>
        <dbReference type="SAM" id="MobiDB-lite"/>
    </source>
</evidence>
<dbReference type="EMBL" id="SJPU01000001">
    <property type="protein sequence ID" value="TWU19129.1"/>
    <property type="molecule type" value="Genomic_DNA"/>
</dbReference>
<feature type="domain" description="DUF2760" evidence="2">
    <location>
        <begin position="60"/>
        <end position="182"/>
    </location>
</feature>